<dbReference type="AlphaFoldDB" id="A0A450V8C3"/>
<evidence type="ECO:0000259" key="2">
    <source>
        <dbReference type="Pfam" id="PF12146"/>
    </source>
</evidence>
<dbReference type="InterPro" id="IPR029058">
    <property type="entry name" value="AB_hydrolase_fold"/>
</dbReference>
<name>A0A450V8C3_9GAMM</name>
<organism evidence="3">
    <name type="scientific">Candidatus Kentrum sp. LFY</name>
    <dbReference type="NCBI Taxonomy" id="2126342"/>
    <lineage>
        <taxon>Bacteria</taxon>
        <taxon>Pseudomonadati</taxon>
        <taxon>Pseudomonadota</taxon>
        <taxon>Gammaproteobacteria</taxon>
        <taxon>Candidatus Kentrum</taxon>
    </lineage>
</organism>
<dbReference type="InterPro" id="IPR022742">
    <property type="entry name" value="Hydrolase_4"/>
</dbReference>
<evidence type="ECO:0000256" key="1">
    <source>
        <dbReference type="SAM" id="SignalP"/>
    </source>
</evidence>
<feature type="signal peptide" evidence="1">
    <location>
        <begin position="1"/>
        <end position="19"/>
    </location>
</feature>
<accession>A0A450V8C3</accession>
<proteinExistence type="predicted"/>
<protein>
    <recommendedName>
        <fullName evidence="2">Serine aminopeptidase S33 domain-containing protein</fullName>
    </recommendedName>
</protein>
<dbReference type="EMBL" id="CAADFH010000129">
    <property type="protein sequence ID" value="VFK00937.1"/>
    <property type="molecule type" value="Genomic_DNA"/>
</dbReference>
<dbReference type="SUPFAM" id="SSF53474">
    <property type="entry name" value="alpha/beta-Hydrolases"/>
    <property type="match status" value="1"/>
</dbReference>
<keyword evidence="1" id="KW-0732">Signal</keyword>
<sequence length="279" mass="31995">MKFSIILLLSLIFVSNAAADDREKTVCGFIQERFLFWLWSSAAPDPDKNRALISPLIEQTEFTTSDHKILRGYKYISHDKYQNRIPPKGYILMALGNAMIADQIISSLKYLSSRGYDVYIFDYRGYGNSEGNRRINAIIEDYKELITFFNTKYDKRLLYGISLGGAVIMNAIGSGVQYDLAVIDSTPSKFSDYGCPEEIDPINNLPNNARKIFIITGKKDQVLNSDITSLLRVKAERRYATVLDGENFSHPYMDRDRNVHNTRMKLILDYFTKTTEKLE</sequence>
<reference evidence="3" key="1">
    <citation type="submission" date="2019-02" db="EMBL/GenBank/DDBJ databases">
        <authorList>
            <person name="Gruber-Vodicka R. H."/>
            <person name="Seah K. B. B."/>
        </authorList>
    </citation>
    <scope>NUCLEOTIDE SEQUENCE</scope>
    <source>
        <strain evidence="3">BECK_M6</strain>
    </source>
</reference>
<dbReference type="PANTHER" id="PTHR12277">
    <property type="entry name" value="ALPHA/BETA HYDROLASE DOMAIN-CONTAINING PROTEIN"/>
    <property type="match status" value="1"/>
</dbReference>
<gene>
    <name evidence="3" type="ORF">BECKLFY1418A_GA0070994_11296</name>
</gene>
<evidence type="ECO:0000313" key="3">
    <source>
        <dbReference type="EMBL" id="VFK00937.1"/>
    </source>
</evidence>
<feature type="domain" description="Serine aminopeptidase S33" evidence="2">
    <location>
        <begin position="86"/>
        <end position="172"/>
    </location>
</feature>
<dbReference type="Pfam" id="PF12146">
    <property type="entry name" value="Hydrolase_4"/>
    <property type="match status" value="1"/>
</dbReference>
<dbReference type="PANTHER" id="PTHR12277:SF81">
    <property type="entry name" value="PROTEIN ABHD13"/>
    <property type="match status" value="1"/>
</dbReference>
<dbReference type="Gene3D" id="3.40.50.1820">
    <property type="entry name" value="alpha/beta hydrolase"/>
    <property type="match status" value="1"/>
</dbReference>
<feature type="chain" id="PRO_5019476936" description="Serine aminopeptidase S33 domain-containing protein" evidence="1">
    <location>
        <begin position="20"/>
        <end position="279"/>
    </location>
</feature>